<gene>
    <name evidence="2" type="ORF">L6E24_06070</name>
</gene>
<name>A0A9E7PNT5_9EURY</name>
<dbReference type="EMBL" id="CP096115">
    <property type="protein sequence ID" value="UUX93680.1"/>
    <property type="molecule type" value="Genomic_DNA"/>
</dbReference>
<dbReference type="RefSeq" id="WP_257743815.1">
    <property type="nucleotide sequence ID" value="NZ_CP096115.1"/>
</dbReference>
<keyword evidence="1" id="KW-0472">Membrane</keyword>
<dbReference type="SUPFAM" id="SSF69304">
    <property type="entry name" value="Tricorn protease N-terminal domain"/>
    <property type="match status" value="1"/>
</dbReference>
<dbReference type="KEGG" id="mend:L6E24_06070"/>
<keyword evidence="1" id="KW-1133">Transmembrane helix</keyword>
<protein>
    <submittedName>
        <fullName evidence="2">Uncharacterized protein</fullName>
    </submittedName>
</protein>
<proteinExistence type="predicted"/>
<keyword evidence="1" id="KW-0812">Transmembrane</keyword>
<feature type="transmembrane region" description="Helical" evidence="1">
    <location>
        <begin position="286"/>
        <end position="309"/>
    </location>
</feature>
<dbReference type="GeneID" id="74307246"/>
<sequence length="313" mass="34382">MTVTGYGISGSYAVWFEEDGNPFEMNESLTKPNTIYLLNHEDNTKKALNLSSTAKWPKISGERIFWSEDDNSSYTGIANIYDIRTEENTVIPEIKSIDSAGIVFDNENIAYQNPRGGIDIYNTKSKENISVFVPEHSNISNSGIESFDMAGDYVIYLKSTIVFEGTDRGSYDEPYIYEISTGRTGLINPLTGEFTDSLTKDERKATITSPFTDGKRVGFGLIKSESESTIILIDPVTGDSSIIPADGSVSSIRIDNSRMIWGRSVFPSFDSELIYAEEKGEKTESAAAPGFAVFAGITGVLLSVLILNLRKGI</sequence>
<keyword evidence="3" id="KW-1185">Reference proteome</keyword>
<dbReference type="AlphaFoldDB" id="A0A9E7PNT5"/>
<evidence type="ECO:0000313" key="3">
    <source>
        <dbReference type="Proteomes" id="UP001060368"/>
    </source>
</evidence>
<accession>A0A9E7PNT5</accession>
<evidence type="ECO:0000313" key="2">
    <source>
        <dbReference type="EMBL" id="UUX93680.1"/>
    </source>
</evidence>
<dbReference type="Proteomes" id="UP001060368">
    <property type="component" value="Chromosome"/>
</dbReference>
<reference evidence="2" key="1">
    <citation type="submission" date="2022-04" db="EMBL/GenBank/DDBJ databases">
        <title>Complete genome of Methanoplanus endosymbiosus DSM 3599.</title>
        <authorList>
            <person name="Chen S.-C."/>
            <person name="You Y.-T."/>
            <person name="Zhou Y.-Z."/>
            <person name="Lai M.-C."/>
        </authorList>
    </citation>
    <scope>NUCLEOTIDE SEQUENCE</scope>
    <source>
        <strain evidence="2">DSM 3599</strain>
    </source>
</reference>
<evidence type="ECO:0000256" key="1">
    <source>
        <dbReference type="SAM" id="Phobius"/>
    </source>
</evidence>
<organism evidence="2 3">
    <name type="scientific">Methanoplanus endosymbiosus</name>
    <dbReference type="NCBI Taxonomy" id="33865"/>
    <lineage>
        <taxon>Archaea</taxon>
        <taxon>Methanobacteriati</taxon>
        <taxon>Methanobacteriota</taxon>
        <taxon>Stenosarchaea group</taxon>
        <taxon>Methanomicrobia</taxon>
        <taxon>Methanomicrobiales</taxon>
        <taxon>Methanomicrobiaceae</taxon>
        <taxon>Methanoplanus</taxon>
    </lineage>
</organism>